<dbReference type="InterPro" id="IPR041653">
    <property type="entry name" value="Importin_rep_4"/>
</dbReference>
<accession>A0A8J5V6P1</accession>
<reference evidence="1" key="2">
    <citation type="submission" date="2021-04" db="EMBL/GenBank/DDBJ databases">
        <title>Genome-wide patterns of bracovirus chromosomal integration into multiple host tissues during parasitism.</title>
        <authorList>
            <person name="Chebbi M.A.C."/>
        </authorList>
    </citation>
    <scope>NUCLEOTIDE SEQUENCE</scope>
    <source>
        <tissue evidence="1">Whole body</tissue>
    </source>
</reference>
<evidence type="ECO:0000313" key="1">
    <source>
        <dbReference type="EMBL" id="KAG8035884.1"/>
    </source>
</evidence>
<proteinExistence type="predicted"/>
<sequence>MGDSWRQLSLEVLVTLSETAPAMVRKVGGKYIAALVPLVLEMMTDLDDDDEWSFSDEIIEEDNDCNNVVAESALDRLSCGLAKRNDVCKLHQIAIVRTTASNLRGIKFTAD</sequence>
<gene>
    <name evidence="1" type="ORF">G9C98_003010</name>
</gene>
<keyword evidence="2" id="KW-1185">Reference proteome</keyword>
<organism evidence="1 2">
    <name type="scientific">Cotesia typhae</name>
    <dbReference type="NCBI Taxonomy" id="2053667"/>
    <lineage>
        <taxon>Eukaryota</taxon>
        <taxon>Metazoa</taxon>
        <taxon>Ecdysozoa</taxon>
        <taxon>Arthropoda</taxon>
        <taxon>Hexapoda</taxon>
        <taxon>Insecta</taxon>
        <taxon>Pterygota</taxon>
        <taxon>Neoptera</taxon>
        <taxon>Endopterygota</taxon>
        <taxon>Hymenoptera</taxon>
        <taxon>Apocrita</taxon>
        <taxon>Ichneumonoidea</taxon>
        <taxon>Braconidae</taxon>
        <taxon>Microgastrinae</taxon>
        <taxon>Cotesia</taxon>
    </lineage>
</organism>
<dbReference type="GO" id="GO:0005634">
    <property type="term" value="C:nucleus"/>
    <property type="evidence" value="ECO:0007669"/>
    <property type="project" value="UniProtKB-SubCell"/>
</dbReference>
<reference evidence="1" key="1">
    <citation type="submission" date="2020-03" db="EMBL/GenBank/DDBJ databases">
        <authorList>
            <person name="Chebbi M.A."/>
            <person name="Drezen J.M."/>
        </authorList>
    </citation>
    <scope>NUCLEOTIDE SEQUENCE</scope>
    <source>
        <tissue evidence="1">Whole body</tissue>
    </source>
</reference>
<dbReference type="EMBL" id="JAAOIC020000052">
    <property type="protein sequence ID" value="KAG8035884.1"/>
    <property type="molecule type" value="Genomic_DNA"/>
</dbReference>
<dbReference type="OrthoDB" id="543373at2759"/>
<dbReference type="AlphaFoldDB" id="A0A8J5V6P1"/>
<dbReference type="Pfam" id="PF18808">
    <property type="entry name" value="Importin_rep_4"/>
    <property type="match status" value="1"/>
</dbReference>
<dbReference type="Proteomes" id="UP000729913">
    <property type="component" value="Unassembled WGS sequence"/>
</dbReference>
<evidence type="ECO:0000313" key="2">
    <source>
        <dbReference type="Proteomes" id="UP000729913"/>
    </source>
</evidence>
<protein>
    <submittedName>
        <fullName evidence="1">Uncharacterized protein</fullName>
    </submittedName>
</protein>
<name>A0A8J5V6P1_9HYME</name>
<comment type="caution">
    <text evidence="1">The sequence shown here is derived from an EMBL/GenBank/DDBJ whole genome shotgun (WGS) entry which is preliminary data.</text>
</comment>